<evidence type="ECO:0000256" key="1">
    <source>
        <dbReference type="ARBA" id="ARBA00011900"/>
    </source>
</evidence>
<accession>A0A401IR79</accession>
<evidence type="ECO:0000256" key="5">
    <source>
        <dbReference type="ARBA" id="ARBA00023125"/>
    </source>
</evidence>
<name>A0A401IR79_9LACO</name>
<gene>
    <name evidence="7" type="ORF">LFYK43_04900</name>
</gene>
<dbReference type="Gene3D" id="3.40.50.150">
    <property type="entry name" value="Vaccinia Virus protein VP39"/>
    <property type="match status" value="1"/>
</dbReference>
<protein>
    <recommendedName>
        <fullName evidence="1">site-specific DNA-methyltransferase (adenine-specific)</fullName>
        <ecNumber evidence="1">2.1.1.72</ecNumber>
    </recommendedName>
</protein>
<comment type="catalytic activity">
    <reaction evidence="6">
        <text>a 2'-deoxyadenosine in DNA + S-adenosyl-L-methionine = an N(6)-methyl-2'-deoxyadenosine in DNA + S-adenosyl-L-homocysteine + H(+)</text>
        <dbReference type="Rhea" id="RHEA:15197"/>
        <dbReference type="Rhea" id="RHEA-COMP:12418"/>
        <dbReference type="Rhea" id="RHEA-COMP:12419"/>
        <dbReference type="ChEBI" id="CHEBI:15378"/>
        <dbReference type="ChEBI" id="CHEBI:57856"/>
        <dbReference type="ChEBI" id="CHEBI:59789"/>
        <dbReference type="ChEBI" id="CHEBI:90615"/>
        <dbReference type="ChEBI" id="CHEBI:90616"/>
        <dbReference type="EC" id="2.1.1.72"/>
    </reaction>
</comment>
<proteinExistence type="predicted"/>
<dbReference type="InterPro" id="IPR029063">
    <property type="entry name" value="SAM-dependent_MTases_sf"/>
</dbReference>
<evidence type="ECO:0000313" key="8">
    <source>
        <dbReference type="Proteomes" id="UP000286848"/>
    </source>
</evidence>
<evidence type="ECO:0000256" key="3">
    <source>
        <dbReference type="ARBA" id="ARBA00022679"/>
    </source>
</evidence>
<dbReference type="SUPFAM" id="SSF53335">
    <property type="entry name" value="S-adenosyl-L-methionine-dependent methyltransferases"/>
    <property type="match status" value="1"/>
</dbReference>
<dbReference type="PANTHER" id="PTHR33841">
    <property type="entry name" value="DNA METHYLTRANSFERASE YEEA-RELATED"/>
    <property type="match status" value="1"/>
</dbReference>
<dbReference type="EC" id="2.1.1.72" evidence="1"/>
<evidence type="ECO:0000256" key="6">
    <source>
        <dbReference type="ARBA" id="ARBA00047942"/>
    </source>
</evidence>
<dbReference type="Proteomes" id="UP000286848">
    <property type="component" value="Unassembled WGS sequence"/>
</dbReference>
<dbReference type="InterPro" id="IPR050953">
    <property type="entry name" value="N4_N6_ade-DNA_methylase"/>
</dbReference>
<keyword evidence="8" id="KW-1185">Reference proteome</keyword>
<dbReference type="PANTHER" id="PTHR33841:SF6">
    <property type="entry name" value="TYPE II METHYLTRANSFERASE M.HINDII"/>
    <property type="match status" value="1"/>
</dbReference>
<evidence type="ECO:0000256" key="4">
    <source>
        <dbReference type="ARBA" id="ARBA00022747"/>
    </source>
</evidence>
<keyword evidence="3" id="KW-0808">Transferase</keyword>
<organism evidence="7 8">
    <name type="scientific">Ligilactobacillus salitolerans</name>
    <dbReference type="NCBI Taxonomy" id="1808352"/>
    <lineage>
        <taxon>Bacteria</taxon>
        <taxon>Bacillati</taxon>
        <taxon>Bacillota</taxon>
        <taxon>Bacilli</taxon>
        <taxon>Lactobacillales</taxon>
        <taxon>Lactobacillaceae</taxon>
        <taxon>Ligilactobacillus</taxon>
    </lineage>
</organism>
<dbReference type="OrthoDB" id="9815272at2"/>
<dbReference type="RefSeq" id="WP_124975078.1">
    <property type="nucleotide sequence ID" value="NZ_BFFP01000005.1"/>
</dbReference>
<evidence type="ECO:0000313" key="7">
    <source>
        <dbReference type="EMBL" id="GBG94031.1"/>
    </source>
</evidence>
<dbReference type="EMBL" id="BFFP01000005">
    <property type="protein sequence ID" value="GBG94031.1"/>
    <property type="molecule type" value="Genomic_DNA"/>
</dbReference>
<dbReference type="GO" id="GO:0009007">
    <property type="term" value="F:site-specific DNA-methyltransferase (adenine-specific) activity"/>
    <property type="evidence" value="ECO:0007669"/>
    <property type="project" value="UniProtKB-EC"/>
</dbReference>
<sequence>MDEKPLMKSKERVRQHGEVFTPKWIVDKMLDQPGIKEATENLRATFLEPSAGEGAFLVEILNRRLNLAYQQSNSLREYEENALIGLSTLYGIELLEDNVEMLVMNLMSEFEMHYYDAIHKYSGNYSNKVFQSAKVIISANMVQGNALTHLTQENTPIIFSEWKILPKKYGKHKVERIESTFEDIIEQNESNGSASTAHQDEQLDLFALDEEQEEDTEEVPKLRYKVVDLLDIGQQIVEEIA</sequence>
<reference evidence="7 8" key="1">
    <citation type="journal article" date="2019" name="Int. J. Syst. Evol. Microbiol.">
        <title>Lactobacillus salitolerans sp. nov., a novel lactic acid bacterium isolated from spent mushroom substrates.</title>
        <authorList>
            <person name="Tohno M."/>
            <person name="Tanizawa Y."/>
            <person name="Kojima Y."/>
            <person name="Sakamoto M."/>
            <person name="Nakamura Y."/>
            <person name="Ohkuma M."/>
            <person name="Kobayashi H."/>
        </authorList>
    </citation>
    <scope>NUCLEOTIDE SEQUENCE [LARGE SCALE GENOMIC DNA]</scope>
    <source>
        <strain evidence="7 8">YK43</strain>
    </source>
</reference>
<dbReference type="GO" id="GO:0032259">
    <property type="term" value="P:methylation"/>
    <property type="evidence" value="ECO:0007669"/>
    <property type="project" value="UniProtKB-KW"/>
</dbReference>
<keyword evidence="5" id="KW-0238">DNA-binding</keyword>
<keyword evidence="4" id="KW-0680">Restriction system</keyword>
<dbReference type="GO" id="GO:0009307">
    <property type="term" value="P:DNA restriction-modification system"/>
    <property type="evidence" value="ECO:0007669"/>
    <property type="project" value="UniProtKB-KW"/>
</dbReference>
<evidence type="ECO:0000256" key="2">
    <source>
        <dbReference type="ARBA" id="ARBA00022603"/>
    </source>
</evidence>
<dbReference type="AlphaFoldDB" id="A0A401IR79"/>
<keyword evidence="2 7" id="KW-0489">Methyltransferase</keyword>
<comment type="caution">
    <text evidence="7">The sequence shown here is derived from an EMBL/GenBank/DDBJ whole genome shotgun (WGS) entry which is preliminary data.</text>
</comment>
<dbReference type="GO" id="GO:0003677">
    <property type="term" value="F:DNA binding"/>
    <property type="evidence" value="ECO:0007669"/>
    <property type="project" value="UniProtKB-KW"/>
</dbReference>